<dbReference type="PROSITE" id="PS50887">
    <property type="entry name" value="GGDEF"/>
    <property type="match status" value="1"/>
</dbReference>
<dbReference type="AlphaFoldDB" id="A0A9X1AD22"/>
<keyword evidence="3" id="KW-0812">Transmembrane</keyword>
<evidence type="ECO:0000256" key="3">
    <source>
        <dbReference type="SAM" id="Phobius"/>
    </source>
</evidence>
<reference evidence="5" key="2">
    <citation type="submission" date="2021-03" db="EMBL/GenBank/DDBJ databases">
        <authorList>
            <person name="Artuso I."/>
            <person name="Turrini P."/>
            <person name="Pirolo M."/>
            <person name="Lugli G.A."/>
            <person name="Ventura M."/>
            <person name="Visca P."/>
        </authorList>
    </citation>
    <scope>NUCLEOTIDE SEQUENCE</scope>
    <source>
        <strain evidence="5">LMG 26462</strain>
    </source>
</reference>
<comment type="caution">
    <text evidence="5">The sequence shown here is derived from an EMBL/GenBank/DDBJ whole genome shotgun (WGS) entry which is preliminary data.</text>
</comment>
<dbReference type="InterPro" id="IPR050469">
    <property type="entry name" value="Diguanylate_Cyclase"/>
</dbReference>
<protein>
    <recommendedName>
        <fullName evidence="1">diguanylate cyclase</fullName>
        <ecNumber evidence="1">2.7.7.65</ecNumber>
    </recommendedName>
</protein>
<organism evidence="5 6">
    <name type="scientific">Aminobacter anthyllidis</name>
    <dbReference type="NCBI Taxonomy" id="1035067"/>
    <lineage>
        <taxon>Bacteria</taxon>
        <taxon>Pseudomonadati</taxon>
        <taxon>Pseudomonadota</taxon>
        <taxon>Alphaproteobacteria</taxon>
        <taxon>Hyphomicrobiales</taxon>
        <taxon>Phyllobacteriaceae</taxon>
        <taxon>Aminobacter</taxon>
    </lineage>
</organism>
<evidence type="ECO:0000256" key="1">
    <source>
        <dbReference type="ARBA" id="ARBA00012528"/>
    </source>
</evidence>
<feature type="transmembrane region" description="Helical" evidence="3">
    <location>
        <begin position="126"/>
        <end position="149"/>
    </location>
</feature>
<dbReference type="GO" id="GO:0052621">
    <property type="term" value="F:diguanylate cyclase activity"/>
    <property type="evidence" value="ECO:0007669"/>
    <property type="project" value="UniProtKB-EC"/>
</dbReference>
<sequence length="478" mass="51124">MSVTDANSPLAASLASQRVRGMAIVGGVIFAAALFGILTRPVGFLASFWPANAILLGMMVRNPRYARPEAWAAAFLGYIAADLVTGGSWHITLWLTIANMAGSVTGYFCFQFVTDKDRRLRHAISVLYLFGICCVLALVSALVGGGAVAVLFDRDLTQGVVFWWVTELANNLIILPPILTFPGFRMVASNLSSASAMSRANVVHWLPCLALILSVMAGVLIGGAGTLAFPMPALLWCALSYSLFTTSVQTMLLCIWLLIAIPAGIVAIPTLPDLINSLDSIRLGIALTALGPLTVASINSARRDLIDRLTQLATYDMLTGALSRSAFFERGQDRLGELVQTRGNIAVMMLDLDHFKHINDRHGHAVGDAVLKEFCALVSTHLRARDLFGRLGGEEFAVLLPATDLIEATALAERIRVAVDEAVIAMASSPHLDFSVSVGVSACRAELDTTIDTMLVKADHALYEAKAGGRNQVRVGSS</sequence>
<dbReference type="CDD" id="cd01949">
    <property type="entry name" value="GGDEF"/>
    <property type="match status" value="1"/>
</dbReference>
<keyword evidence="3" id="KW-0472">Membrane</keyword>
<accession>A0A9X1AD22</accession>
<dbReference type="GO" id="GO:0043709">
    <property type="term" value="P:cell adhesion involved in single-species biofilm formation"/>
    <property type="evidence" value="ECO:0007669"/>
    <property type="project" value="TreeGrafter"/>
</dbReference>
<keyword evidence="6" id="KW-1185">Reference proteome</keyword>
<dbReference type="NCBIfam" id="TIGR00254">
    <property type="entry name" value="GGDEF"/>
    <property type="match status" value="1"/>
</dbReference>
<dbReference type="SUPFAM" id="SSF55073">
    <property type="entry name" value="Nucleotide cyclase"/>
    <property type="match status" value="1"/>
</dbReference>
<dbReference type="Proteomes" id="UP001138921">
    <property type="component" value="Unassembled WGS sequence"/>
</dbReference>
<feature type="domain" description="GGDEF" evidence="4">
    <location>
        <begin position="343"/>
        <end position="478"/>
    </location>
</feature>
<dbReference type="Pfam" id="PF00990">
    <property type="entry name" value="GGDEF"/>
    <property type="match status" value="1"/>
</dbReference>
<evidence type="ECO:0000313" key="6">
    <source>
        <dbReference type="Proteomes" id="UP001138921"/>
    </source>
</evidence>
<dbReference type="PANTHER" id="PTHR45138:SF9">
    <property type="entry name" value="DIGUANYLATE CYCLASE DGCM-RELATED"/>
    <property type="match status" value="1"/>
</dbReference>
<feature type="transmembrane region" description="Helical" evidence="3">
    <location>
        <begin position="251"/>
        <end position="271"/>
    </location>
</feature>
<comment type="catalytic activity">
    <reaction evidence="2">
        <text>2 GTP = 3',3'-c-di-GMP + 2 diphosphate</text>
        <dbReference type="Rhea" id="RHEA:24898"/>
        <dbReference type="ChEBI" id="CHEBI:33019"/>
        <dbReference type="ChEBI" id="CHEBI:37565"/>
        <dbReference type="ChEBI" id="CHEBI:58805"/>
        <dbReference type="EC" id="2.7.7.65"/>
    </reaction>
</comment>
<evidence type="ECO:0000256" key="2">
    <source>
        <dbReference type="ARBA" id="ARBA00034247"/>
    </source>
</evidence>
<gene>
    <name evidence="5" type="ORF">J1C56_18715</name>
</gene>
<feature type="transmembrane region" description="Helical" evidence="3">
    <location>
        <begin position="21"/>
        <end position="38"/>
    </location>
</feature>
<dbReference type="InterPro" id="IPR029787">
    <property type="entry name" value="Nucleotide_cyclase"/>
</dbReference>
<reference evidence="5" key="1">
    <citation type="journal article" date="2021" name="Microorganisms">
        <title>Phylogenomic Reconstruction and Metabolic Potential of the Genus Aminobacter.</title>
        <authorList>
            <person name="Artuso I."/>
            <person name="Turrini P."/>
            <person name="Pirolo M."/>
            <person name="Lugli G.A."/>
            <person name="Ventura M."/>
            <person name="Visca P."/>
        </authorList>
    </citation>
    <scope>NUCLEOTIDE SEQUENCE</scope>
    <source>
        <strain evidence="5">LMG 26462</strain>
    </source>
</reference>
<dbReference type="GO" id="GO:0005886">
    <property type="term" value="C:plasma membrane"/>
    <property type="evidence" value="ECO:0007669"/>
    <property type="project" value="TreeGrafter"/>
</dbReference>
<dbReference type="FunFam" id="3.30.70.270:FF:000001">
    <property type="entry name" value="Diguanylate cyclase domain protein"/>
    <property type="match status" value="1"/>
</dbReference>
<evidence type="ECO:0000259" key="4">
    <source>
        <dbReference type="PROSITE" id="PS50887"/>
    </source>
</evidence>
<dbReference type="InterPro" id="IPR000160">
    <property type="entry name" value="GGDEF_dom"/>
</dbReference>
<feature type="transmembrane region" description="Helical" evidence="3">
    <location>
        <begin position="97"/>
        <end position="114"/>
    </location>
</feature>
<dbReference type="EMBL" id="JAFLWW010000005">
    <property type="protein sequence ID" value="MBT1157629.1"/>
    <property type="molecule type" value="Genomic_DNA"/>
</dbReference>
<feature type="transmembrane region" description="Helical" evidence="3">
    <location>
        <begin position="202"/>
        <end position="221"/>
    </location>
</feature>
<dbReference type="GO" id="GO:1902201">
    <property type="term" value="P:negative regulation of bacterial-type flagellum-dependent cell motility"/>
    <property type="evidence" value="ECO:0007669"/>
    <property type="project" value="TreeGrafter"/>
</dbReference>
<name>A0A9X1AD22_9HYPH</name>
<dbReference type="SMART" id="SM00267">
    <property type="entry name" value="GGDEF"/>
    <property type="match status" value="1"/>
</dbReference>
<feature type="transmembrane region" description="Helical" evidence="3">
    <location>
        <begin position="283"/>
        <end position="301"/>
    </location>
</feature>
<keyword evidence="3" id="KW-1133">Transmembrane helix</keyword>
<feature type="transmembrane region" description="Helical" evidence="3">
    <location>
        <begin position="227"/>
        <end position="244"/>
    </location>
</feature>
<dbReference type="Gene3D" id="3.30.70.270">
    <property type="match status" value="1"/>
</dbReference>
<feature type="transmembrane region" description="Helical" evidence="3">
    <location>
        <begin position="161"/>
        <end position="181"/>
    </location>
</feature>
<dbReference type="EC" id="2.7.7.65" evidence="1"/>
<dbReference type="PANTHER" id="PTHR45138">
    <property type="entry name" value="REGULATORY COMPONENTS OF SENSORY TRANSDUCTION SYSTEM"/>
    <property type="match status" value="1"/>
</dbReference>
<dbReference type="InterPro" id="IPR043128">
    <property type="entry name" value="Rev_trsase/Diguanyl_cyclase"/>
</dbReference>
<proteinExistence type="predicted"/>
<evidence type="ECO:0000313" key="5">
    <source>
        <dbReference type="EMBL" id="MBT1157629.1"/>
    </source>
</evidence>
<dbReference type="RefSeq" id="WP_214391564.1">
    <property type="nucleotide sequence ID" value="NZ_JAFLWW010000005.1"/>
</dbReference>